<organism evidence="1 2">
    <name type="scientific">Cupriavidus pinatubonensis</name>
    <dbReference type="NCBI Taxonomy" id="248026"/>
    <lineage>
        <taxon>Bacteria</taxon>
        <taxon>Pseudomonadati</taxon>
        <taxon>Pseudomonadota</taxon>
        <taxon>Betaproteobacteria</taxon>
        <taxon>Burkholderiales</taxon>
        <taxon>Burkholderiaceae</taxon>
        <taxon>Cupriavidus</taxon>
    </lineage>
</organism>
<accession>A0ABN7ZP26</accession>
<dbReference type="InterPro" id="IPR009057">
    <property type="entry name" value="Homeodomain-like_sf"/>
</dbReference>
<evidence type="ECO:0000313" key="2">
    <source>
        <dbReference type="Proteomes" id="UP000701702"/>
    </source>
</evidence>
<protein>
    <recommendedName>
        <fullName evidence="3">Transcriptional regulator, TetR family</fullName>
    </recommendedName>
</protein>
<evidence type="ECO:0008006" key="3">
    <source>
        <dbReference type="Google" id="ProtNLM"/>
    </source>
</evidence>
<gene>
    <name evidence="1" type="ORF">LMG23994_05955</name>
</gene>
<keyword evidence="2" id="KW-1185">Reference proteome</keyword>
<dbReference type="RefSeq" id="WP_224009174.1">
    <property type="nucleotide sequence ID" value="NZ_CAJZAF010000046.1"/>
</dbReference>
<sequence>MRARAASSEATRRRILEVVVDMLKTRFRSEIRLEDVASGAEVSVQTVLNAYGSRSALVDLALDGLLAELRAQRLRAAPGDIAGGIAALLNHYEQFGDWVIRNLAEQLDPELIETGRAGHRQWVQRQFAPQLAGVPAARRRSVVDALVCSCDVYAWKLLRRDMGRSRADTEAVLQAMAEALLRMP</sequence>
<dbReference type="Gene3D" id="1.10.357.10">
    <property type="entry name" value="Tetracycline Repressor, domain 2"/>
    <property type="match status" value="1"/>
</dbReference>
<dbReference type="EMBL" id="CAJZAF010000046">
    <property type="protein sequence ID" value="CAG9185887.1"/>
    <property type="molecule type" value="Genomic_DNA"/>
</dbReference>
<reference evidence="1 2" key="1">
    <citation type="submission" date="2021-08" db="EMBL/GenBank/DDBJ databases">
        <authorList>
            <person name="Peeters C."/>
        </authorList>
    </citation>
    <scope>NUCLEOTIDE SEQUENCE [LARGE SCALE GENOMIC DNA]</scope>
    <source>
        <strain evidence="1 2">LMG 23994</strain>
    </source>
</reference>
<comment type="caution">
    <text evidence="1">The sequence shown here is derived from an EMBL/GenBank/DDBJ whole genome shotgun (WGS) entry which is preliminary data.</text>
</comment>
<evidence type="ECO:0000313" key="1">
    <source>
        <dbReference type="EMBL" id="CAG9185887.1"/>
    </source>
</evidence>
<name>A0ABN7ZP26_9BURK</name>
<proteinExistence type="predicted"/>
<dbReference type="SUPFAM" id="SSF46689">
    <property type="entry name" value="Homeodomain-like"/>
    <property type="match status" value="1"/>
</dbReference>
<dbReference type="Proteomes" id="UP000701702">
    <property type="component" value="Unassembled WGS sequence"/>
</dbReference>